<sequence>MNYFEFKQQLLKDLFTTDAEFQRLRKQDPRCAKAYDEAMEFEKNLKMAFAIKAPDNFKDSIILRQTTQNAISRSIRQYAIAATIFLSMVIIATTWYMQKSGPIEQFVIEALVMEPEVYMSDQALPRQQLDELFASLNTKIDGELGQVHFMKICKAPGGTGARMVLMTDTGPVTILYMPDADLDKRIDFELKKYKGSVIAMEKGAAAIIGGSDQQLAYIEDKIQTTLVSMQ</sequence>
<keyword evidence="1" id="KW-1133">Transmembrane helix</keyword>
<keyword evidence="1" id="KW-0812">Transmembrane</keyword>
<dbReference type="EMBL" id="UOEW01000225">
    <property type="protein sequence ID" value="VAW39378.1"/>
    <property type="molecule type" value="Genomic_DNA"/>
</dbReference>
<dbReference type="InterPro" id="IPR021806">
    <property type="entry name" value="DUF3379"/>
</dbReference>
<feature type="transmembrane region" description="Helical" evidence="1">
    <location>
        <begin position="78"/>
        <end position="97"/>
    </location>
</feature>
<organism evidence="2">
    <name type="scientific">hydrothermal vent metagenome</name>
    <dbReference type="NCBI Taxonomy" id="652676"/>
    <lineage>
        <taxon>unclassified sequences</taxon>
        <taxon>metagenomes</taxon>
        <taxon>ecological metagenomes</taxon>
    </lineage>
</organism>
<proteinExistence type="predicted"/>
<evidence type="ECO:0000256" key="1">
    <source>
        <dbReference type="SAM" id="Phobius"/>
    </source>
</evidence>
<protein>
    <recommendedName>
        <fullName evidence="3">DUF3379 domain-containing protein</fullName>
    </recommendedName>
</protein>
<keyword evidence="1" id="KW-0472">Membrane</keyword>
<dbReference type="Pfam" id="PF11859">
    <property type="entry name" value="DUF3379"/>
    <property type="match status" value="1"/>
</dbReference>
<gene>
    <name evidence="2" type="ORF">MNBD_GAMMA01-429</name>
</gene>
<dbReference type="AlphaFoldDB" id="A0A3B0V6Z9"/>
<accession>A0A3B0V6Z9</accession>
<name>A0A3B0V6Z9_9ZZZZ</name>
<evidence type="ECO:0008006" key="3">
    <source>
        <dbReference type="Google" id="ProtNLM"/>
    </source>
</evidence>
<reference evidence="2" key="1">
    <citation type="submission" date="2018-06" db="EMBL/GenBank/DDBJ databases">
        <authorList>
            <person name="Zhirakovskaya E."/>
        </authorList>
    </citation>
    <scope>NUCLEOTIDE SEQUENCE</scope>
</reference>
<evidence type="ECO:0000313" key="2">
    <source>
        <dbReference type="EMBL" id="VAW39378.1"/>
    </source>
</evidence>